<evidence type="ECO:0000256" key="3">
    <source>
        <dbReference type="PIRSR" id="PIRSR601310-1"/>
    </source>
</evidence>
<evidence type="ECO:0000256" key="4">
    <source>
        <dbReference type="PIRSR" id="PIRSR601310-3"/>
    </source>
</evidence>
<proteinExistence type="predicted"/>
<evidence type="ECO:0000313" key="7">
    <source>
        <dbReference type="EMBL" id="CAG9283589.1"/>
    </source>
</evidence>
<evidence type="ECO:0000256" key="5">
    <source>
        <dbReference type="PROSITE-ProRule" id="PRU00464"/>
    </source>
</evidence>
<keyword evidence="2" id="KW-0378">Hydrolase</keyword>
<organism evidence="7">
    <name type="scientific">Phaeodactylum tricornutum</name>
    <name type="common">Diatom</name>
    <dbReference type="NCBI Taxonomy" id="2850"/>
    <lineage>
        <taxon>Eukaryota</taxon>
        <taxon>Sar</taxon>
        <taxon>Stramenopiles</taxon>
        <taxon>Ochrophyta</taxon>
        <taxon>Bacillariophyta</taxon>
        <taxon>Bacillariophyceae</taxon>
        <taxon>Bacillariophycidae</taxon>
        <taxon>Naviculales</taxon>
        <taxon>Phaeodactylaceae</taxon>
        <taxon>Phaeodactylum</taxon>
    </lineage>
</organism>
<evidence type="ECO:0000259" key="6">
    <source>
        <dbReference type="PROSITE" id="PS51084"/>
    </source>
</evidence>
<gene>
    <name evidence="7" type="ORF">PTTT1_LOCUS23293</name>
</gene>
<evidence type="ECO:0000256" key="1">
    <source>
        <dbReference type="ARBA" id="ARBA00022741"/>
    </source>
</evidence>
<dbReference type="GO" id="GO:0016787">
    <property type="term" value="F:hydrolase activity"/>
    <property type="evidence" value="ECO:0007669"/>
    <property type="project" value="UniProtKB-KW"/>
</dbReference>
<dbReference type="PRINTS" id="PR00332">
    <property type="entry name" value="HISTRIAD"/>
</dbReference>
<keyword evidence="1" id="KW-0547">Nucleotide-binding</keyword>
<dbReference type="EMBL" id="OU594960">
    <property type="protein sequence ID" value="CAG9283589.1"/>
    <property type="molecule type" value="Genomic_DNA"/>
</dbReference>
<feature type="domain" description="HIT" evidence="6">
    <location>
        <begin position="112"/>
        <end position="222"/>
    </location>
</feature>
<sequence length="263" mass="29947">MTFVYSKAILLSLSVTIRFIEPPPKVAPLVLSSHSVPGPKRVTTRGNVRRSSCWRRMLLSRILPSALAMFTLFAISRKSLTPLPEQTLSAPAKVREYHTPPQDVHYGDNTSVFGRILNGELPASTFAESNDLFAFEDAHPQAPLHALIISKRFIGSVFDLELSDLNLVRSMRDMAYELIRERYPEALSKKDYILCFHIPPFNSVDHIHLHVLAPASRMQMLFRFVKYNVRTRWCTDVDTVIRRLEQGEAAVPYRNPRPSTKST</sequence>
<dbReference type="PANTHER" id="PTHR12486:SF5">
    <property type="entry name" value="ADENOSINE 5'-MONOPHOSPHORAMIDASE HINT3"/>
    <property type="match status" value="1"/>
</dbReference>
<dbReference type="InterPro" id="IPR011146">
    <property type="entry name" value="HIT-like"/>
</dbReference>
<dbReference type="PANTHER" id="PTHR12486">
    <property type="entry name" value="APRATAXIN-RELATED"/>
    <property type="match status" value="1"/>
</dbReference>
<accession>A0A8J9S6I2</accession>
<feature type="short sequence motif" description="Histidine triad motif" evidence="4 5">
    <location>
        <begin position="206"/>
        <end position="210"/>
    </location>
</feature>
<dbReference type="SUPFAM" id="SSF54197">
    <property type="entry name" value="HIT-like"/>
    <property type="match status" value="1"/>
</dbReference>
<evidence type="ECO:0000256" key="2">
    <source>
        <dbReference type="ARBA" id="ARBA00022801"/>
    </source>
</evidence>
<dbReference type="Pfam" id="PF11969">
    <property type="entry name" value="DcpS_C"/>
    <property type="match status" value="1"/>
</dbReference>
<protein>
    <recommendedName>
        <fullName evidence="6">HIT domain-containing protein</fullName>
    </recommendedName>
</protein>
<feature type="active site" description="Tele-AMP-histidine intermediate" evidence="3">
    <location>
        <position position="208"/>
    </location>
</feature>
<dbReference type="Proteomes" id="UP000836788">
    <property type="component" value="Chromosome 19"/>
</dbReference>
<reference evidence="7" key="1">
    <citation type="submission" date="2022-02" db="EMBL/GenBank/DDBJ databases">
        <authorList>
            <person name="Giguere J D."/>
        </authorList>
    </citation>
    <scope>NUCLEOTIDE SEQUENCE</scope>
    <source>
        <strain evidence="7">CCAP 1055/1</strain>
    </source>
</reference>
<name>A0A8J9S6I2_PHATR</name>
<dbReference type="Gene3D" id="3.30.428.10">
    <property type="entry name" value="HIT-like"/>
    <property type="match status" value="1"/>
</dbReference>
<dbReference type="GO" id="GO:0000166">
    <property type="term" value="F:nucleotide binding"/>
    <property type="evidence" value="ECO:0007669"/>
    <property type="project" value="UniProtKB-KW"/>
</dbReference>
<dbReference type="AlphaFoldDB" id="A0A8J9S6I2"/>
<dbReference type="PROSITE" id="PS51084">
    <property type="entry name" value="HIT_2"/>
    <property type="match status" value="1"/>
</dbReference>
<dbReference type="InterPro" id="IPR001310">
    <property type="entry name" value="Histidine_triad_HIT"/>
</dbReference>
<dbReference type="InterPro" id="IPR036265">
    <property type="entry name" value="HIT-like_sf"/>
</dbReference>